<gene>
    <name evidence="1" type="ORF">OKIOD_LOCUS5100</name>
</gene>
<proteinExistence type="predicted"/>
<name>A0ABN7S766_OIKDI</name>
<dbReference type="EMBL" id="OU015569">
    <property type="protein sequence ID" value="CAG5094421.1"/>
    <property type="molecule type" value="Genomic_DNA"/>
</dbReference>
<accession>A0ABN7S766</accession>
<organism evidence="1 2">
    <name type="scientific">Oikopleura dioica</name>
    <name type="common">Tunicate</name>
    <dbReference type="NCBI Taxonomy" id="34765"/>
    <lineage>
        <taxon>Eukaryota</taxon>
        <taxon>Metazoa</taxon>
        <taxon>Chordata</taxon>
        <taxon>Tunicata</taxon>
        <taxon>Appendicularia</taxon>
        <taxon>Copelata</taxon>
        <taxon>Oikopleuridae</taxon>
        <taxon>Oikopleura</taxon>
    </lineage>
</organism>
<protein>
    <submittedName>
        <fullName evidence="1">Oidioi.mRNA.OKI2018_I69.XSR.g13542.t1.cds</fullName>
    </submittedName>
</protein>
<evidence type="ECO:0000313" key="1">
    <source>
        <dbReference type="EMBL" id="CAG5094421.1"/>
    </source>
</evidence>
<keyword evidence="2" id="KW-1185">Reference proteome</keyword>
<reference evidence="1 2" key="1">
    <citation type="submission" date="2021-04" db="EMBL/GenBank/DDBJ databases">
        <authorList>
            <person name="Bliznina A."/>
        </authorList>
    </citation>
    <scope>NUCLEOTIDE SEQUENCE [LARGE SCALE GENOMIC DNA]</scope>
</reference>
<evidence type="ECO:0000313" key="2">
    <source>
        <dbReference type="Proteomes" id="UP001158576"/>
    </source>
</evidence>
<sequence length="152" mass="17306">MEENKILGIPSLTVEDLNKLAELKIDDRNLKRKIELMTYTAYYEMHEMDQEIKTAEQNIVKLQRMEGIFRDTSNTFENIQKEIEKAPKLFHGKFSIIVESIFALQMKLAKVTLRSAKRASSSSSSASEISKLGNEVLASSLFNPSSESVMRN</sequence>
<dbReference type="Proteomes" id="UP001158576">
    <property type="component" value="Chromosome XSR"/>
</dbReference>